<dbReference type="KEGG" id="tpal:117649938"/>
<name>A0A6P8ZVV7_THRPL</name>
<comment type="similarity">
    <text evidence="3 11">Belongs to the CDP-alcohol phosphatidyltransferase class-II family.</text>
</comment>
<evidence type="ECO:0000313" key="13">
    <source>
        <dbReference type="Proteomes" id="UP000515158"/>
    </source>
</evidence>
<dbReference type="AlphaFoldDB" id="A0A6P8ZVV7"/>
<evidence type="ECO:0000256" key="6">
    <source>
        <dbReference type="ARBA" id="ARBA00022737"/>
    </source>
</evidence>
<dbReference type="PROSITE" id="PS50035">
    <property type="entry name" value="PLD"/>
    <property type="match status" value="1"/>
</dbReference>
<dbReference type="InParanoid" id="A0A6P8ZVV7"/>
<evidence type="ECO:0000313" key="14">
    <source>
        <dbReference type="RefSeq" id="XP_034249021.1"/>
    </source>
</evidence>
<dbReference type="InterPro" id="IPR016270">
    <property type="entry name" value="PGS1"/>
</dbReference>
<keyword evidence="11" id="KW-0547">Nucleotide-binding</keyword>
<proteinExistence type="inferred from homology"/>
<dbReference type="CDD" id="cd09137">
    <property type="entry name" value="PLDc_PGS1_euk_2"/>
    <property type="match status" value="1"/>
</dbReference>
<keyword evidence="13" id="KW-1185">Reference proteome</keyword>
<dbReference type="CTD" id="9489"/>
<keyword evidence="8 11" id="KW-0594">Phospholipid biosynthesis</keyword>
<dbReference type="Proteomes" id="UP000515158">
    <property type="component" value="Unplaced"/>
</dbReference>
<dbReference type="EC" id="2.7.8.5" evidence="11"/>
<comment type="catalytic activity">
    <reaction evidence="10 11">
        <text>a CDP-1,2-diacyl-sn-glycerol + sn-glycerol 3-phosphate = a 1,2-diacyl-sn-glycero-3-phospho-(1'-sn-glycero-3'-phosphate) + CMP + H(+)</text>
        <dbReference type="Rhea" id="RHEA:12593"/>
        <dbReference type="ChEBI" id="CHEBI:15378"/>
        <dbReference type="ChEBI" id="CHEBI:57597"/>
        <dbReference type="ChEBI" id="CHEBI:58332"/>
        <dbReference type="ChEBI" id="CHEBI:60110"/>
        <dbReference type="ChEBI" id="CHEBI:60377"/>
        <dbReference type="EC" id="2.7.8.5"/>
    </reaction>
</comment>
<evidence type="ECO:0000256" key="5">
    <source>
        <dbReference type="ARBA" id="ARBA00022679"/>
    </source>
</evidence>
<evidence type="ECO:0000259" key="12">
    <source>
        <dbReference type="PROSITE" id="PS50035"/>
    </source>
</evidence>
<dbReference type="FunCoup" id="A0A6P8ZVV7">
    <property type="interactions" value="1526"/>
</dbReference>
<gene>
    <name evidence="14" type="primary">LOC117649938</name>
</gene>
<sequence length="504" mass="57478">MQIFIRRIFRWSSIGIASPLKISTMHHKADVSSQAKHVHLSANPMELSFFSWICSVAPAFPVRAQNIKILSEPSEFYDALLRKSSTAKHRIVVSSLYLGTGHLEKALVESIRHRMVDLQGQLKVTFLLDHCRGSRGNINSRSMIAPLLEEQPDSVQVSLYHTIALRGLLRSILPQRFNEVVGLQHMKLYIFDNTIIISGANLSHDYFTNRQDRYVIIEDCEDLANFYVNLVHKVCEFSFQLLPNGSTELHSAWPPDCHPYNGDKNKFIDNAQRQIEKIIKPTTIESKNIPKNTSDTWVYPLVQMGQLKIHQDSEVTLDLLQRSPPGSQIHLATGYFNLPKQYMDIILNKSEATYHILTAHPTANGFLNAPGLAGGIPALYTQLAKDFFLRSCALKQHNRVQIQEYIQPGWTYHGKGLWLTLPGQQFPSLTLIGSPNFGSRSVDRDLETQIAIVTSNEELQSRLADERNRLYGKGHEVNKATFTRNDRQVPLWVFCISRFFRRLF</sequence>
<comment type="function">
    <text evidence="1 11">Functions in the biosynthesis of the anionic phospholipids phosphatidylglycerol and cardiolipin.</text>
</comment>
<dbReference type="InterPro" id="IPR001736">
    <property type="entry name" value="PLipase_D/transphosphatidylase"/>
</dbReference>
<dbReference type="RefSeq" id="XP_034249021.1">
    <property type="nucleotide sequence ID" value="XM_034393130.1"/>
</dbReference>
<dbReference type="Gene3D" id="3.30.870.10">
    <property type="entry name" value="Endonuclease Chain A"/>
    <property type="match status" value="2"/>
</dbReference>
<dbReference type="GO" id="GO:0005739">
    <property type="term" value="C:mitochondrion"/>
    <property type="evidence" value="ECO:0007669"/>
    <property type="project" value="UniProtKB-SubCell"/>
</dbReference>
<evidence type="ECO:0000256" key="7">
    <source>
        <dbReference type="ARBA" id="ARBA00023098"/>
    </source>
</evidence>
<comment type="subcellular location">
    <subcellularLocation>
        <location evidence="11">Mitochondrion</location>
    </subcellularLocation>
</comment>
<organism evidence="14">
    <name type="scientific">Thrips palmi</name>
    <name type="common">Melon thrips</name>
    <dbReference type="NCBI Taxonomy" id="161013"/>
    <lineage>
        <taxon>Eukaryota</taxon>
        <taxon>Metazoa</taxon>
        <taxon>Ecdysozoa</taxon>
        <taxon>Arthropoda</taxon>
        <taxon>Hexapoda</taxon>
        <taxon>Insecta</taxon>
        <taxon>Pterygota</taxon>
        <taxon>Neoptera</taxon>
        <taxon>Paraneoptera</taxon>
        <taxon>Thysanoptera</taxon>
        <taxon>Terebrantia</taxon>
        <taxon>Thripoidea</taxon>
        <taxon>Thripidae</taxon>
        <taxon>Thrips</taxon>
    </lineage>
</organism>
<keyword evidence="11" id="KW-0067">ATP-binding</keyword>
<keyword evidence="11" id="KW-0496">Mitochondrion</keyword>
<evidence type="ECO:0000256" key="4">
    <source>
        <dbReference type="ARBA" id="ARBA00022516"/>
    </source>
</evidence>
<dbReference type="OrthoDB" id="10250191at2759"/>
<comment type="pathway">
    <text evidence="2 11">Phospholipid metabolism; phosphatidylglycerol biosynthesis; phosphatidylglycerol from CDP-diacylglycerol: step 1/2.</text>
</comment>
<evidence type="ECO:0000256" key="8">
    <source>
        <dbReference type="ARBA" id="ARBA00023209"/>
    </source>
</evidence>
<keyword evidence="7 11" id="KW-0443">Lipid metabolism</keyword>
<evidence type="ECO:0000256" key="2">
    <source>
        <dbReference type="ARBA" id="ARBA00005042"/>
    </source>
</evidence>
<dbReference type="SUPFAM" id="SSF56024">
    <property type="entry name" value="Phospholipase D/nuclease"/>
    <property type="match status" value="1"/>
</dbReference>
<protein>
    <recommendedName>
        <fullName evidence="11">CDP-diacylglycerol--glycerol-3-phosphate 3-phosphatidyltransferase</fullName>
        <ecNumber evidence="11">2.7.8.5</ecNumber>
    </recommendedName>
</protein>
<dbReference type="GO" id="GO:0005524">
    <property type="term" value="F:ATP binding"/>
    <property type="evidence" value="ECO:0007669"/>
    <property type="project" value="UniProtKB-KW"/>
</dbReference>
<keyword evidence="4 11" id="KW-0444">Lipid biosynthesis</keyword>
<evidence type="ECO:0000256" key="1">
    <source>
        <dbReference type="ARBA" id="ARBA00003537"/>
    </source>
</evidence>
<dbReference type="CDD" id="cd09135">
    <property type="entry name" value="PLDc_PGS1_euk_1"/>
    <property type="match status" value="1"/>
</dbReference>
<dbReference type="PANTHER" id="PTHR12586">
    <property type="entry name" value="CDP-DIACYLGLYCEROL--SERINE O-PHOSPHATIDYLTRANSFERASE"/>
    <property type="match status" value="1"/>
</dbReference>
<evidence type="ECO:0000256" key="9">
    <source>
        <dbReference type="ARBA" id="ARBA00023264"/>
    </source>
</evidence>
<keyword evidence="9 11" id="KW-1208">Phospholipid metabolism</keyword>
<accession>A0A6P8ZVV7</accession>
<evidence type="ECO:0000256" key="3">
    <source>
        <dbReference type="ARBA" id="ARBA00010682"/>
    </source>
</evidence>
<dbReference type="GO" id="GO:0008444">
    <property type="term" value="F:CDP-diacylglycerol-glycerol-3-phosphate 3-phosphatidyltransferase activity"/>
    <property type="evidence" value="ECO:0007669"/>
    <property type="project" value="UniProtKB-EC"/>
</dbReference>
<dbReference type="UniPathway" id="UPA00084">
    <property type="reaction ID" value="UER00503"/>
</dbReference>
<keyword evidence="5 11" id="KW-0808">Transferase</keyword>
<dbReference type="GeneID" id="117649938"/>
<dbReference type="GO" id="GO:0032049">
    <property type="term" value="P:cardiolipin biosynthetic process"/>
    <property type="evidence" value="ECO:0007669"/>
    <property type="project" value="InterPro"/>
</dbReference>
<evidence type="ECO:0000256" key="10">
    <source>
        <dbReference type="ARBA" id="ARBA00048586"/>
    </source>
</evidence>
<keyword evidence="6" id="KW-0677">Repeat</keyword>
<evidence type="ECO:0000256" key="11">
    <source>
        <dbReference type="RuleBase" id="RU365024"/>
    </source>
</evidence>
<dbReference type="SMART" id="SM00155">
    <property type="entry name" value="PLDc"/>
    <property type="match status" value="1"/>
</dbReference>
<reference evidence="14" key="1">
    <citation type="submission" date="2025-08" db="UniProtKB">
        <authorList>
            <consortium name="RefSeq"/>
        </authorList>
    </citation>
    <scope>IDENTIFICATION</scope>
    <source>
        <tissue evidence="14">Total insect</tissue>
    </source>
</reference>
<dbReference type="PANTHER" id="PTHR12586:SF1">
    <property type="entry name" value="CDP-DIACYLGLYCEROL--GLYCEROL-3-PHOSPHATE 3-PHOSPHATIDYLTRANSFERASE, MITOCHONDRIAL"/>
    <property type="match status" value="1"/>
</dbReference>
<dbReference type="PIRSF" id="PIRSF000850">
    <property type="entry name" value="Phospholipase_D_PSS"/>
    <property type="match status" value="1"/>
</dbReference>
<feature type="domain" description="PLD phosphodiesterase" evidence="12">
    <location>
        <begin position="180"/>
        <end position="206"/>
    </location>
</feature>